<name>A0A382FJT2_9ZZZZ</name>
<protein>
    <submittedName>
        <fullName evidence="1">Uncharacterized protein</fullName>
    </submittedName>
</protein>
<evidence type="ECO:0000313" key="1">
    <source>
        <dbReference type="EMBL" id="SVB62939.1"/>
    </source>
</evidence>
<gene>
    <name evidence="1" type="ORF">METZ01_LOCUS215793</name>
</gene>
<feature type="non-terminal residue" evidence="1">
    <location>
        <position position="214"/>
    </location>
</feature>
<organism evidence="1">
    <name type="scientific">marine metagenome</name>
    <dbReference type="NCBI Taxonomy" id="408172"/>
    <lineage>
        <taxon>unclassified sequences</taxon>
        <taxon>metagenomes</taxon>
        <taxon>ecological metagenomes</taxon>
    </lineage>
</organism>
<dbReference type="EMBL" id="UINC01050227">
    <property type="protein sequence ID" value="SVB62939.1"/>
    <property type="molecule type" value="Genomic_DNA"/>
</dbReference>
<accession>A0A382FJT2</accession>
<sequence>LPKSFRDAENIIAEWININGISDLKIIMKIGSVDNSGGSKNNLSFSYLLMNKEYYISKFHHNLWMIMVHWDNSNKKEKIMETVNALTIFHKENIGIGLSGIKYPEIYYNIFNDNGLKPSIECKHNLYESHIDRYIKYFTNNIIYTYGANMGGLNLKNEYSDQSSIALRCIDSSKYCEFIKRINSTIAKYNNELSMKITTLNQLGLIEILFNDQI</sequence>
<proteinExistence type="predicted"/>
<feature type="non-terminal residue" evidence="1">
    <location>
        <position position="1"/>
    </location>
</feature>
<dbReference type="AlphaFoldDB" id="A0A382FJT2"/>
<reference evidence="1" key="1">
    <citation type="submission" date="2018-05" db="EMBL/GenBank/DDBJ databases">
        <authorList>
            <person name="Lanie J.A."/>
            <person name="Ng W.-L."/>
            <person name="Kazmierczak K.M."/>
            <person name="Andrzejewski T.M."/>
            <person name="Davidsen T.M."/>
            <person name="Wayne K.J."/>
            <person name="Tettelin H."/>
            <person name="Glass J.I."/>
            <person name="Rusch D."/>
            <person name="Podicherti R."/>
            <person name="Tsui H.-C.T."/>
            <person name="Winkler M.E."/>
        </authorList>
    </citation>
    <scope>NUCLEOTIDE SEQUENCE</scope>
</reference>